<keyword evidence="7 10" id="KW-0653">Protein transport</keyword>
<dbReference type="Pfam" id="PF03544">
    <property type="entry name" value="TonB_C"/>
    <property type="match status" value="1"/>
</dbReference>
<keyword evidence="3 10" id="KW-0813">Transport</keyword>
<keyword evidence="14" id="KW-1185">Reference proteome</keyword>
<feature type="compositionally biased region" description="Low complexity" evidence="11">
    <location>
        <begin position="119"/>
        <end position="131"/>
    </location>
</feature>
<proteinExistence type="inferred from homology"/>
<feature type="compositionally biased region" description="Pro residues" evidence="11">
    <location>
        <begin position="65"/>
        <end position="84"/>
    </location>
</feature>
<dbReference type="KEGG" id="kuy:FY550_07490"/>
<comment type="subcellular location">
    <subcellularLocation>
        <location evidence="1 10">Cell inner membrane</location>
        <topology evidence="1 10">Single-pass membrane protein</topology>
        <orientation evidence="1 10">Periplasmic side</orientation>
    </subcellularLocation>
</comment>
<evidence type="ECO:0000256" key="3">
    <source>
        <dbReference type="ARBA" id="ARBA00022448"/>
    </source>
</evidence>
<evidence type="ECO:0000256" key="1">
    <source>
        <dbReference type="ARBA" id="ARBA00004383"/>
    </source>
</evidence>
<sequence length="254" mass="27322">MRRLVALFGGLLLALALFLGLALLVAPPEAPLTPPETLSVSMVEAPQTAAPQRSEHSSSAANASAPPPPPPAAPPRPAAAPQPAPDVQSDIALKQTSLPETTPEASVDDTLPQLDVRQSKPQPQPQRKTPPQSEPSRQQAASGQSAESTRQERSSQSSQSSAAERQAPMASPQPTHQVRPEYPMRARRRGQEGYVVLQFLIQPNGHVDADSIRVVDSKPGDVFVDSARRAVVQSTYQAQDQPVRTRQKLVFRLQ</sequence>
<reference evidence="13 14" key="1">
    <citation type="submission" date="2019-08" db="EMBL/GenBank/DDBJ databases">
        <title>Complete genome sequence of Kushneria sp. YCWA18, a halophilic phosphate-solubilizing bacterium isolated from Daqiao saltern in China.</title>
        <authorList>
            <person name="Du G.-X."/>
            <person name="Qu L.-Y."/>
        </authorList>
    </citation>
    <scope>NUCLEOTIDE SEQUENCE [LARGE SCALE GENOMIC DNA]</scope>
    <source>
        <strain evidence="13 14">YCWA18</strain>
    </source>
</reference>
<dbReference type="GO" id="GO:0005886">
    <property type="term" value="C:plasma membrane"/>
    <property type="evidence" value="ECO:0007669"/>
    <property type="project" value="UniProtKB-SubCell"/>
</dbReference>
<keyword evidence="5 10" id="KW-0997">Cell inner membrane</keyword>
<organism evidence="13 14">
    <name type="scientific">Kushneria phosphatilytica</name>
    <dbReference type="NCBI Taxonomy" id="657387"/>
    <lineage>
        <taxon>Bacteria</taxon>
        <taxon>Pseudomonadati</taxon>
        <taxon>Pseudomonadota</taxon>
        <taxon>Gammaproteobacteria</taxon>
        <taxon>Oceanospirillales</taxon>
        <taxon>Halomonadaceae</taxon>
        <taxon>Kushneria</taxon>
    </lineage>
</organism>
<feature type="domain" description="TonB C-terminal" evidence="12">
    <location>
        <begin position="167"/>
        <end position="254"/>
    </location>
</feature>
<dbReference type="STRING" id="657387.BH688_03735"/>
<dbReference type="PRINTS" id="PR01374">
    <property type="entry name" value="TONBPROTEIN"/>
</dbReference>
<dbReference type="InterPro" id="IPR006260">
    <property type="entry name" value="TonB/TolA_C"/>
</dbReference>
<keyword evidence="8" id="KW-1133">Transmembrane helix</keyword>
<evidence type="ECO:0000256" key="8">
    <source>
        <dbReference type="ARBA" id="ARBA00022989"/>
    </source>
</evidence>
<evidence type="ECO:0000256" key="7">
    <source>
        <dbReference type="ARBA" id="ARBA00022927"/>
    </source>
</evidence>
<gene>
    <name evidence="13" type="ORF">FY550_07490</name>
</gene>
<feature type="compositionally biased region" description="Polar residues" evidence="11">
    <location>
        <begin position="94"/>
        <end position="104"/>
    </location>
</feature>
<dbReference type="GO" id="GO:0015031">
    <property type="term" value="P:protein transport"/>
    <property type="evidence" value="ECO:0007669"/>
    <property type="project" value="UniProtKB-UniRule"/>
</dbReference>
<keyword evidence="10" id="KW-0735">Signal-anchor</keyword>
<feature type="region of interest" description="Disordered" evidence="11">
    <location>
        <begin position="44"/>
        <end position="180"/>
    </location>
</feature>
<dbReference type="PROSITE" id="PS52015">
    <property type="entry name" value="TONB_CTD"/>
    <property type="match status" value="1"/>
</dbReference>
<protein>
    <recommendedName>
        <fullName evidence="10">Protein TonB</fullName>
    </recommendedName>
</protein>
<evidence type="ECO:0000256" key="5">
    <source>
        <dbReference type="ARBA" id="ARBA00022519"/>
    </source>
</evidence>
<keyword evidence="6" id="KW-0812">Transmembrane</keyword>
<accession>A0A1S1NW85</accession>
<dbReference type="GO" id="GO:0055085">
    <property type="term" value="P:transmembrane transport"/>
    <property type="evidence" value="ECO:0007669"/>
    <property type="project" value="InterPro"/>
</dbReference>
<dbReference type="SUPFAM" id="SSF74653">
    <property type="entry name" value="TolA/TonB C-terminal domain"/>
    <property type="match status" value="1"/>
</dbReference>
<dbReference type="AlphaFoldDB" id="A0A1S1NW85"/>
<dbReference type="InterPro" id="IPR037682">
    <property type="entry name" value="TonB_C"/>
</dbReference>
<dbReference type="OrthoDB" id="1628901at2"/>
<dbReference type="GO" id="GO:0031992">
    <property type="term" value="F:energy transducer activity"/>
    <property type="evidence" value="ECO:0007669"/>
    <property type="project" value="InterPro"/>
</dbReference>
<dbReference type="EMBL" id="CP043420">
    <property type="protein sequence ID" value="QEL10985.1"/>
    <property type="molecule type" value="Genomic_DNA"/>
</dbReference>
<dbReference type="Proteomes" id="UP000322553">
    <property type="component" value="Chromosome"/>
</dbReference>
<dbReference type="Gene3D" id="3.30.2420.10">
    <property type="entry name" value="TonB"/>
    <property type="match status" value="1"/>
</dbReference>
<evidence type="ECO:0000256" key="9">
    <source>
        <dbReference type="ARBA" id="ARBA00023136"/>
    </source>
</evidence>
<dbReference type="InterPro" id="IPR003538">
    <property type="entry name" value="TonB"/>
</dbReference>
<evidence type="ECO:0000259" key="12">
    <source>
        <dbReference type="PROSITE" id="PS52015"/>
    </source>
</evidence>
<dbReference type="NCBIfam" id="TIGR01352">
    <property type="entry name" value="tonB_Cterm"/>
    <property type="match status" value="1"/>
</dbReference>
<evidence type="ECO:0000313" key="13">
    <source>
        <dbReference type="EMBL" id="QEL10985.1"/>
    </source>
</evidence>
<feature type="compositionally biased region" description="Low complexity" evidence="11">
    <location>
        <begin position="144"/>
        <end position="167"/>
    </location>
</feature>
<evidence type="ECO:0000256" key="2">
    <source>
        <dbReference type="ARBA" id="ARBA00006555"/>
    </source>
</evidence>
<keyword evidence="4 10" id="KW-1003">Cell membrane</keyword>
<evidence type="ECO:0000256" key="4">
    <source>
        <dbReference type="ARBA" id="ARBA00022475"/>
    </source>
</evidence>
<comment type="similarity">
    <text evidence="2 10">Belongs to the TonB family.</text>
</comment>
<evidence type="ECO:0000256" key="11">
    <source>
        <dbReference type="SAM" id="MobiDB-lite"/>
    </source>
</evidence>
<dbReference type="InterPro" id="IPR051045">
    <property type="entry name" value="TonB-dependent_transducer"/>
</dbReference>
<keyword evidence="9" id="KW-0472">Membrane</keyword>
<comment type="function">
    <text evidence="10">Interacts with outer membrane receptor proteins that carry out high-affinity binding and energy dependent uptake into the periplasmic space of specific substrates. It could act to transduce energy from the cytoplasmic membrane to specific energy-requiring processes in the outer membrane, resulting in the release into the periplasm of ligands bound by these outer membrane proteins.</text>
</comment>
<dbReference type="PANTHER" id="PTHR33446">
    <property type="entry name" value="PROTEIN TONB-RELATED"/>
    <property type="match status" value="1"/>
</dbReference>
<evidence type="ECO:0000256" key="6">
    <source>
        <dbReference type="ARBA" id="ARBA00022692"/>
    </source>
</evidence>
<dbReference type="GO" id="GO:0015891">
    <property type="term" value="P:siderophore transport"/>
    <property type="evidence" value="ECO:0007669"/>
    <property type="project" value="InterPro"/>
</dbReference>
<evidence type="ECO:0000313" key="14">
    <source>
        <dbReference type="Proteomes" id="UP000322553"/>
    </source>
</evidence>
<dbReference type="GO" id="GO:0030288">
    <property type="term" value="C:outer membrane-bounded periplasmic space"/>
    <property type="evidence" value="ECO:0007669"/>
    <property type="project" value="InterPro"/>
</dbReference>
<feature type="compositionally biased region" description="Polar residues" evidence="11">
    <location>
        <begin position="134"/>
        <end position="143"/>
    </location>
</feature>
<name>A0A1S1NW85_9GAMM</name>
<evidence type="ECO:0000256" key="10">
    <source>
        <dbReference type="RuleBase" id="RU362123"/>
    </source>
</evidence>
<dbReference type="RefSeq" id="WP_070977358.1">
    <property type="nucleotide sequence ID" value="NZ_CP043420.1"/>
</dbReference>